<organism evidence="1 2">
    <name type="scientific">Cyberlindnera jadinii (strain ATCC 18201 / CBS 1600 / BCRC 20928 / JCM 3617 / NBRC 0987 / NRRL Y-1542)</name>
    <name type="common">Torula yeast</name>
    <name type="synonym">Candida utilis</name>
    <dbReference type="NCBI Taxonomy" id="983966"/>
    <lineage>
        <taxon>Eukaryota</taxon>
        <taxon>Fungi</taxon>
        <taxon>Dikarya</taxon>
        <taxon>Ascomycota</taxon>
        <taxon>Saccharomycotina</taxon>
        <taxon>Saccharomycetes</taxon>
        <taxon>Phaffomycetales</taxon>
        <taxon>Phaffomycetaceae</taxon>
        <taxon>Cyberlindnera</taxon>
    </lineage>
</organism>
<evidence type="ECO:0000313" key="1">
    <source>
        <dbReference type="EMBL" id="ODV74307.1"/>
    </source>
</evidence>
<sequence length="130" mass="14454">MELNGVVCLEWIWLRCPAISLGFLLTRLPRSVRSEQSLARVKESSPSCVLLRLYALHWSPGARVQGVHTQLDGVEGLSSITTPAAWSIECPMPASVAVYQLRRLTIHRLLRLHTHGWGGNHIHDPTSTSP</sequence>
<evidence type="ECO:0000313" key="2">
    <source>
        <dbReference type="Proteomes" id="UP000094389"/>
    </source>
</evidence>
<protein>
    <submittedName>
        <fullName evidence="1">Uncharacterized protein</fullName>
    </submittedName>
</protein>
<accession>A0A1E4S455</accession>
<reference evidence="1 2" key="1">
    <citation type="journal article" date="2016" name="Proc. Natl. Acad. Sci. U.S.A.">
        <title>Comparative genomics of biotechnologically important yeasts.</title>
        <authorList>
            <person name="Riley R."/>
            <person name="Haridas S."/>
            <person name="Wolfe K.H."/>
            <person name="Lopes M.R."/>
            <person name="Hittinger C.T."/>
            <person name="Goeker M."/>
            <person name="Salamov A.A."/>
            <person name="Wisecaver J.H."/>
            <person name="Long T.M."/>
            <person name="Calvey C.H."/>
            <person name="Aerts A.L."/>
            <person name="Barry K.W."/>
            <person name="Choi C."/>
            <person name="Clum A."/>
            <person name="Coughlan A.Y."/>
            <person name="Deshpande S."/>
            <person name="Douglass A.P."/>
            <person name="Hanson S.J."/>
            <person name="Klenk H.-P."/>
            <person name="LaButti K.M."/>
            <person name="Lapidus A."/>
            <person name="Lindquist E.A."/>
            <person name="Lipzen A.M."/>
            <person name="Meier-Kolthoff J.P."/>
            <person name="Ohm R.A."/>
            <person name="Otillar R.P."/>
            <person name="Pangilinan J.L."/>
            <person name="Peng Y."/>
            <person name="Rokas A."/>
            <person name="Rosa C.A."/>
            <person name="Scheuner C."/>
            <person name="Sibirny A.A."/>
            <person name="Slot J.C."/>
            <person name="Stielow J.B."/>
            <person name="Sun H."/>
            <person name="Kurtzman C.P."/>
            <person name="Blackwell M."/>
            <person name="Grigoriev I.V."/>
            <person name="Jeffries T.W."/>
        </authorList>
    </citation>
    <scope>NUCLEOTIDE SEQUENCE [LARGE SCALE GENOMIC DNA]</scope>
    <source>
        <strain evidence="2">ATCC 18201 / CBS 1600 / BCRC 20928 / JCM 3617 / NBRC 0987 / NRRL Y-1542</strain>
    </source>
</reference>
<dbReference type="Proteomes" id="UP000094389">
    <property type="component" value="Unassembled WGS sequence"/>
</dbReference>
<dbReference type="AlphaFoldDB" id="A0A1E4S455"/>
<gene>
    <name evidence="1" type="ORF">CYBJADRAFT_71971</name>
</gene>
<name>A0A1E4S455_CYBJN</name>
<dbReference type="EMBL" id="KV453928">
    <property type="protein sequence ID" value="ODV74307.1"/>
    <property type="molecule type" value="Genomic_DNA"/>
</dbReference>
<dbReference type="GeneID" id="30992287"/>
<keyword evidence="2" id="KW-1185">Reference proteome</keyword>
<proteinExistence type="predicted"/>
<dbReference type="RefSeq" id="XP_020071346.1">
    <property type="nucleotide sequence ID" value="XM_020217891.1"/>
</dbReference>